<keyword evidence="4" id="KW-0378">Hydrolase</keyword>
<evidence type="ECO:0000256" key="5">
    <source>
        <dbReference type="ARBA" id="ARBA00022825"/>
    </source>
</evidence>
<evidence type="ECO:0000256" key="6">
    <source>
        <dbReference type="RuleBase" id="RU003567"/>
    </source>
</evidence>
<dbReference type="GO" id="GO:0051117">
    <property type="term" value="F:ATPase binding"/>
    <property type="evidence" value="ECO:0007669"/>
    <property type="project" value="TreeGrafter"/>
</dbReference>
<dbReference type="SUPFAM" id="SSF52096">
    <property type="entry name" value="ClpP/crotonase"/>
    <property type="match status" value="1"/>
</dbReference>
<dbReference type="GO" id="GO:0009368">
    <property type="term" value="C:endopeptidase Clp complex"/>
    <property type="evidence" value="ECO:0007669"/>
    <property type="project" value="TreeGrafter"/>
</dbReference>
<dbReference type="AlphaFoldDB" id="A0A964W0N4"/>
<name>A0A964W0N4_9CLOT</name>
<dbReference type="InterPro" id="IPR023562">
    <property type="entry name" value="ClpP/TepA"/>
</dbReference>
<dbReference type="Gene3D" id="3.90.226.10">
    <property type="entry name" value="2-enoyl-CoA Hydratase, Chain A, domain 1"/>
    <property type="match status" value="1"/>
</dbReference>
<keyword evidence="5" id="KW-0720">Serine protease</keyword>
<evidence type="ECO:0000256" key="3">
    <source>
        <dbReference type="ARBA" id="ARBA00022670"/>
    </source>
</evidence>
<evidence type="ECO:0000256" key="4">
    <source>
        <dbReference type="ARBA" id="ARBA00022801"/>
    </source>
</evidence>
<dbReference type="NCBIfam" id="NF045542">
    <property type="entry name" value="Clp_rel_HeadMat"/>
    <property type="match status" value="1"/>
</dbReference>
<organism evidence="7 8">
    <name type="scientific">Clostridium chromiireducens</name>
    <dbReference type="NCBI Taxonomy" id="225345"/>
    <lineage>
        <taxon>Bacteria</taxon>
        <taxon>Bacillati</taxon>
        <taxon>Bacillota</taxon>
        <taxon>Clostridia</taxon>
        <taxon>Eubacteriales</taxon>
        <taxon>Clostridiaceae</taxon>
        <taxon>Clostridium</taxon>
    </lineage>
</organism>
<dbReference type="PRINTS" id="PR00127">
    <property type="entry name" value="CLPPROTEASEP"/>
</dbReference>
<proteinExistence type="inferred from homology"/>
<evidence type="ECO:0000256" key="2">
    <source>
        <dbReference type="ARBA" id="ARBA00022490"/>
    </source>
</evidence>
<dbReference type="GO" id="GO:0004252">
    <property type="term" value="F:serine-type endopeptidase activity"/>
    <property type="evidence" value="ECO:0007669"/>
    <property type="project" value="InterPro"/>
</dbReference>
<keyword evidence="2" id="KW-0963">Cytoplasm</keyword>
<dbReference type="RefSeq" id="WP_160357691.1">
    <property type="nucleotide sequence ID" value="NZ_WSRQ01000001.1"/>
</dbReference>
<reference evidence="7" key="1">
    <citation type="submission" date="2019-12" db="EMBL/GenBank/DDBJ databases">
        <title>Microbes associate with the intestines of laboratory mice.</title>
        <authorList>
            <person name="Navarre W."/>
            <person name="Wong E."/>
        </authorList>
    </citation>
    <scope>NUCLEOTIDE SEQUENCE</scope>
    <source>
        <strain evidence="7">NM79_F5</strain>
    </source>
</reference>
<dbReference type="EMBL" id="WSRQ01000001">
    <property type="protein sequence ID" value="MVX62245.1"/>
    <property type="molecule type" value="Genomic_DNA"/>
</dbReference>
<comment type="similarity">
    <text evidence="1 6">Belongs to the peptidase S14 family.</text>
</comment>
<dbReference type="GO" id="GO:0006515">
    <property type="term" value="P:protein quality control for misfolded or incompletely synthesized proteins"/>
    <property type="evidence" value="ECO:0007669"/>
    <property type="project" value="TreeGrafter"/>
</dbReference>
<dbReference type="CDD" id="cd07016">
    <property type="entry name" value="S14_ClpP_1"/>
    <property type="match status" value="1"/>
</dbReference>
<comment type="caution">
    <text evidence="7">The sequence shown here is derived from an EMBL/GenBank/DDBJ whole genome shotgun (WGS) entry which is preliminary data.</text>
</comment>
<dbReference type="PANTHER" id="PTHR10381">
    <property type="entry name" value="ATP-DEPENDENT CLP PROTEASE PROTEOLYTIC SUBUNIT"/>
    <property type="match status" value="1"/>
</dbReference>
<evidence type="ECO:0000313" key="7">
    <source>
        <dbReference type="EMBL" id="MVX62245.1"/>
    </source>
</evidence>
<dbReference type="InterPro" id="IPR029045">
    <property type="entry name" value="ClpP/crotonase-like_dom_sf"/>
</dbReference>
<gene>
    <name evidence="7" type="ORF">GKZ28_00835</name>
</gene>
<keyword evidence="3 7" id="KW-0645">Protease</keyword>
<evidence type="ECO:0000313" key="8">
    <source>
        <dbReference type="Proteomes" id="UP000656077"/>
    </source>
</evidence>
<dbReference type="PANTHER" id="PTHR10381:SF70">
    <property type="entry name" value="ATP-DEPENDENT CLP PROTEASE PROTEOLYTIC SUBUNIT"/>
    <property type="match status" value="1"/>
</dbReference>
<dbReference type="InterPro" id="IPR001907">
    <property type="entry name" value="ClpP"/>
</dbReference>
<dbReference type="Pfam" id="PF00574">
    <property type="entry name" value="CLP_protease"/>
    <property type="match status" value="1"/>
</dbReference>
<dbReference type="GO" id="GO:0004176">
    <property type="term" value="F:ATP-dependent peptidase activity"/>
    <property type="evidence" value="ECO:0007669"/>
    <property type="project" value="InterPro"/>
</dbReference>
<accession>A0A964W0N4</accession>
<evidence type="ECO:0000256" key="1">
    <source>
        <dbReference type="ARBA" id="ARBA00007039"/>
    </source>
</evidence>
<protein>
    <recommendedName>
        <fullName evidence="6">ATP-dependent Clp protease proteolytic subunit</fullName>
    </recommendedName>
</protein>
<dbReference type="Proteomes" id="UP000656077">
    <property type="component" value="Unassembled WGS sequence"/>
</dbReference>
<sequence>MIYIDVKGEVVASGNEWLYSWYGIQATSPSQITRALKGANGQPVTIKINSGGGDVFAGCEIYNELKSYSGEVTIEIHGLCASIASVIAMAGNCKMSPLGEIMIHNVSTSTSGDYRDMEHSVEVLKKANKTIANAYILKTGMSEEDAYKLMDKETWLTADEALELGLVDEIMYSDEKVDKSLLNSLKNNAITFCNTVGKIDNNLLAKFKNYKPKINHPVIKNNNQDDFLVQKNKAKLQLLKLKGGIQ</sequence>